<evidence type="ECO:0000313" key="3">
    <source>
        <dbReference type="EMBL" id="OAV94370.1"/>
    </source>
</evidence>
<protein>
    <submittedName>
        <fullName evidence="3 4">Uncharacterized protein</fullName>
    </submittedName>
</protein>
<evidence type="ECO:0000256" key="2">
    <source>
        <dbReference type="SAM" id="SignalP"/>
    </source>
</evidence>
<dbReference type="EMBL" id="ADAS02000040">
    <property type="protein sequence ID" value="OAV94370.1"/>
    <property type="molecule type" value="Genomic_DNA"/>
</dbReference>
<feature type="signal peptide" evidence="2">
    <location>
        <begin position="1"/>
        <end position="25"/>
    </location>
</feature>
<reference evidence="4 5" key="3">
    <citation type="journal article" date="2017" name="G3 (Bethesda)">
        <title>Comparative analysis highlights variable genome content of wheat rusts and divergence of the mating loci.</title>
        <authorList>
            <person name="Cuomo C.A."/>
            <person name="Bakkeren G."/>
            <person name="Khalil H.B."/>
            <person name="Panwar V."/>
            <person name="Joly D."/>
            <person name="Linning R."/>
            <person name="Sakthikumar S."/>
            <person name="Song X."/>
            <person name="Adiconis X."/>
            <person name="Fan L."/>
            <person name="Goldberg J.M."/>
            <person name="Levin J.Z."/>
            <person name="Young S."/>
            <person name="Zeng Q."/>
            <person name="Anikster Y."/>
            <person name="Bruce M."/>
            <person name="Wang M."/>
            <person name="Yin C."/>
            <person name="McCallum B."/>
            <person name="Szabo L.J."/>
            <person name="Hulbert S."/>
            <person name="Chen X."/>
            <person name="Fellers J.P."/>
        </authorList>
    </citation>
    <scope>NUCLEOTIDE SEQUENCE</scope>
    <source>
        <strain evidence="5">Isolate 1-1 / race 1 (BBBD)</strain>
        <strain evidence="4">isolate 1-1 / race 1 (BBBD)</strain>
    </source>
</reference>
<proteinExistence type="predicted"/>
<dbReference type="EnsemblFungi" id="PTTG_27005-t43_1">
    <property type="protein sequence ID" value="PTTG_27005-t43_1-p1"/>
    <property type="gene ID" value="PTTG_27005"/>
</dbReference>
<evidence type="ECO:0000313" key="4">
    <source>
        <dbReference type="EnsemblFungi" id="PTTG_27005-t43_1-p1"/>
    </source>
</evidence>
<keyword evidence="5" id="KW-1185">Reference proteome</keyword>
<feature type="compositionally biased region" description="Polar residues" evidence="1">
    <location>
        <begin position="83"/>
        <end position="92"/>
    </location>
</feature>
<name>A0A180GNS3_PUCT1</name>
<evidence type="ECO:0000256" key="1">
    <source>
        <dbReference type="SAM" id="MobiDB-lite"/>
    </source>
</evidence>
<reference evidence="3" key="2">
    <citation type="submission" date="2016-05" db="EMBL/GenBank/DDBJ databases">
        <title>Comparative analysis highlights variable genome content of wheat rusts and divergence of the mating loci.</title>
        <authorList>
            <person name="Cuomo C.A."/>
            <person name="Bakkeren G."/>
            <person name="Szabo L."/>
            <person name="Khalil H."/>
            <person name="Joly D."/>
            <person name="Goldberg J."/>
            <person name="Young S."/>
            <person name="Zeng Q."/>
            <person name="Fellers J."/>
        </authorList>
    </citation>
    <scope>NUCLEOTIDE SEQUENCE [LARGE SCALE GENOMIC DNA]</scope>
    <source>
        <strain evidence="3">1-1 BBBD Race 1</strain>
    </source>
</reference>
<keyword evidence="2" id="KW-0732">Signal</keyword>
<accession>A0A180GNS3</accession>
<evidence type="ECO:0000313" key="5">
    <source>
        <dbReference type="Proteomes" id="UP000005240"/>
    </source>
</evidence>
<reference evidence="4" key="4">
    <citation type="submission" date="2025-05" db="UniProtKB">
        <authorList>
            <consortium name="EnsemblFungi"/>
        </authorList>
    </citation>
    <scope>IDENTIFICATION</scope>
    <source>
        <strain evidence="4">isolate 1-1 / race 1 (BBBD)</strain>
    </source>
</reference>
<feature type="chain" id="PRO_5008110105" evidence="2">
    <location>
        <begin position="26"/>
        <end position="407"/>
    </location>
</feature>
<organism evidence="3">
    <name type="scientific">Puccinia triticina (isolate 1-1 / race 1 (BBBD))</name>
    <name type="common">Brown leaf rust fungus</name>
    <dbReference type="NCBI Taxonomy" id="630390"/>
    <lineage>
        <taxon>Eukaryota</taxon>
        <taxon>Fungi</taxon>
        <taxon>Dikarya</taxon>
        <taxon>Basidiomycota</taxon>
        <taxon>Pucciniomycotina</taxon>
        <taxon>Pucciniomycetes</taxon>
        <taxon>Pucciniales</taxon>
        <taxon>Pucciniaceae</taxon>
        <taxon>Puccinia</taxon>
    </lineage>
</organism>
<feature type="region of interest" description="Disordered" evidence="1">
    <location>
        <begin position="59"/>
        <end position="99"/>
    </location>
</feature>
<reference evidence="3" key="1">
    <citation type="submission" date="2009-11" db="EMBL/GenBank/DDBJ databases">
        <authorList>
            <consortium name="The Broad Institute Genome Sequencing Platform"/>
            <person name="Ward D."/>
            <person name="Feldgarden M."/>
            <person name="Earl A."/>
            <person name="Young S.K."/>
            <person name="Zeng Q."/>
            <person name="Koehrsen M."/>
            <person name="Alvarado L."/>
            <person name="Berlin A."/>
            <person name="Bochicchio J."/>
            <person name="Borenstein D."/>
            <person name="Chapman S.B."/>
            <person name="Chen Z."/>
            <person name="Engels R."/>
            <person name="Freedman E."/>
            <person name="Gellesch M."/>
            <person name="Goldberg J."/>
            <person name="Griggs A."/>
            <person name="Gujja S."/>
            <person name="Heilman E."/>
            <person name="Heiman D."/>
            <person name="Hepburn T."/>
            <person name="Howarth C."/>
            <person name="Jen D."/>
            <person name="Larson L."/>
            <person name="Lewis B."/>
            <person name="Mehta T."/>
            <person name="Park D."/>
            <person name="Pearson M."/>
            <person name="Roberts A."/>
            <person name="Saif S."/>
            <person name="Shea T."/>
            <person name="Shenoy N."/>
            <person name="Sisk P."/>
            <person name="Stolte C."/>
            <person name="Sykes S."/>
            <person name="Thomson T."/>
            <person name="Walk T."/>
            <person name="White J."/>
            <person name="Yandava C."/>
            <person name="Izard J."/>
            <person name="Baranova O.V."/>
            <person name="Blanton J.M."/>
            <person name="Tanner A.C."/>
            <person name="Dewhirst F.E."/>
            <person name="Haas B."/>
            <person name="Nusbaum C."/>
            <person name="Birren B."/>
        </authorList>
    </citation>
    <scope>NUCLEOTIDE SEQUENCE [LARGE SCALE GENOMIC DNA]</scope>
    <source>
        <strain evidence="3">1-1 BBBD Race 1</strain>
    </source>
</reference>
<gene>
    <name evidence="3" type="ORF">PTTG_27005</name>
</gene>
<sequence length="407" mass="46360">MAFQAIFWHFCLLCLILSCFDRILAPRPFDLNLPPVAEESFVEQKDVVAHEALCGSPSNSITTSITPQPLKDSRKRTRDEESTSLNTSTSVANIERLPADEPKGKQARLNLIQPEISHLNGFNYFKNTKAPVAAVRECQRSFEGKISSPGFDCSTTNETAEFHPSLRFSMNHPKHAAMTSRLLRVLSQGKENRVQSVNALKVLFKKLLTYVYELHQTVLNKSGMTAPAQRLQHQRLFKWLLKEIFEPDHNILPVMGRIQQPYPDWKGDQTFERLGATQIGLIDYFSGKGEHEEAAEEAANLVKIYQEQHQEEYLSPSATSHAIHQDLKKSTQEPQADHGLLLIFQEPKRKTQLVVQHWEEYASLIAIGWLLFKRNTKLRLCSSTTEEFIKASNKIHQDSIQEASQIK</sequence>
<dbReference type="Proteomes" id="UP000005240">
    <property type="component" value="Unassembled WGS sequence"/>
</dbReference>
<dbReference type="AlphaFoldDB" id="A0A180GNS3"/>
<dbReference type="VEuPathDB" id="FungiDB:PTTG_27005"/>